<evidence type="ECO:0000313" key="2">
    <source>
        <dbReference type="EMBL" id="MDI1489642.1"/>
    </source>
</evidence>
<keyword evidence="3" id="KW-1185">Reference proteome</keyword>
<proteinExistence type="predicted"/>
<protein>
    <recommendedName>
        <fullName evidence="1">PA14 domain-containing protein</fullName>
    </recommendedName>
</protein>
<dbReference type="EMBL" id="JAPUFD010000010">
    <property type="protein sequence ID" value="MDI1489642.1"/>
    <property type="molecule type" value="Genomic_DNA"/>
</dbReference>
<evidence type="ECO:0000259" key="1">
    <source>
        <dbReference type="PROSITE" id="PS51820"/>
    </source>
</evidence>
<accession>A0AA43QNB7</accession>
<dbReference type="AlphaFoldDB" id="A0AA43QNB7"/>
<gene>
    <name evidence="2" type="ORF">OHK93_000839</name>
</gene>
<dbReference type="Pfam" id="PF10528">
    <property type="entry name" value="GLEYA"/>
    <property type="match status" value="2"/>
</dbReference>
<reference evidence="2" key="1">
    <citation type="journal article" date="2023" name="Genome Biol. Evol.">
        <title>First Whole Genome Sequence and Flow Cytometry Genome Size Data for the Lichen-Forming Fungus Ramalina farinacea (Ascomycota).</title>
        <authorList>
            <person name="Llewellyn T."/>
            <person name="Mian S."/>
            <person name="Hill R."/>
            <person name="Leitch I.J."/>
            <person name="Gaya E."/>
        </authorList>
    </citation>
    <scope>NUCLEOTIDE SEQUENCE</scope>
    <source>
        <strain evidence="2">LIQ254RAFAR</strain>
    </source>
</reference>
<evidence type="ECO:0000313" key="3">
    <source>
        <dbReference type="Proteomes" id="UP001161017"/>
    </source>
</evidence>
<dbReference type="InterPro" id="IPR018871">
    <property type="entry name" value="GLEYA_adhesin_domain"/>
</dbReference>
<dbReference type="InterPro" id="IPR037524">
    <property type="entry name" value="PA14/GLEYA"/>
</dbReference>
<dbReference type="PROSITE" id="PS51820">
    <property type="entry name" value="PA14"/>
    <property type="match status" value="1"/>
</dbReference>
<name>A0AA43QNB7_9LECA</name>
<feature type="domain" description="PA14" evidence="1">
    <location>
        <begin position="129"/>
        <end position="297"/>
    </location>
</feature>
<sequence length="317" mass="34651">MVVVYQGYFFANISGTYSFASTDTEDYFWVWQKNALGTAWSDANNDMLGQYQQPANVSFTFTANSYNPFTFMWVSQLANPGPALLDFKVTFPGSTQSTVVGPFMSQPTGSEFDCAFPNPGASSWLDVDQYFTGLGFRGYNGDDTGSDVNPLVGNCAYNYSNVAYDLTFYAADDSGNCYPPGATVAQNCSAYRAIYQGYYYSITDGNYTFSSAQPQDFIGLWIGTIASAHNWNSANYLFKTGSSAGPLNGTISLKGGTYTPITIVAINYKPVFNQPGFRIDLQVTPPGVTNPVNPSPYFYRPQGTSGEFDCPYNVPTH</sequence>
<dbReference type="Proteomes" id="UP001161017">
    <property type="component" value="Unassembled WGS sequence"/>
</dbReference>
<comment type="caution">
    <text evidence="2">The sequence shown here is derived from an EMBL/GenBank/DDBJ whole genome shotgun (WGS) entry which is preliminary data.</text>
</comment>
<dbReference type="Gene3D" id="2.60.120.1560">
    <property type="match status" value="2"/>
</dbReference>
<organism evidence="2 3">
    <name type="scientific">Ramalina farinacea</name>
    <dbReference type="NCBI Taxonomy" id="258253"/>
    <lineage>
        <taxon>Eukaryota</taxon>
        <taxon>Fungi</taxon>
        <taxon>Dikarya</taxon>
        <taxon>Ascomycota</taxon>
        <taxon>Pezizomycotina</taxon>
        <taxon>Lecanoromycetes</taxon>
        <taxon>OSLEUM clade</taxon>
        <taxon>Lecanoromycetidae</taxon>
        <taxon>Lecanorales</taxon>
        <taxon>Lecanorineae</taxon>
        <taxon>Ramalinaceae</taxon>
        <taxon>Ramalina</taxon>
    </lineage>
</organism>